<evidence type="ECO:0000313" key="13">
    <source>
        <dbReference type="EMBL" id="KAK7302172.1"/>
    </source>
</evidence>
<dbReference type="GO" id="GO:0016020">
    <property type="term" value="C:membrane"/>
    <property type="evidence" value="ECO:0007669"/>
    <property type="project" value="UniProtKB-SubCell"/>
</dbReference>
<dbReference type="Proteomes" id="UP001359559">
    <property type="component" value="Unassembled WGS sequence"/>
</dbReference>
<keyword evidence="8" id="KW-0675">Receptor</keyword>
<evidence type="ECO:0000256" key="4">
    <source>
        <dbReference type="ARBA" id="ARBA00022729"/>
    </source>
</evidence>
<evidence type="ECO:0000256" key="8">
    <source>
        <dbReference type="ARBA" id="ARBA00023170"/>
    </source>
</evidence>
<evidence type="ECO:0000256" key="10">
    <source>
        <dbReference type="SAM" id="MobiDB-lite"/>
    </source>
</evidence>
<dbReference type="Gene3D" id="1.10.510.10">
    <property type="entry name" value="Transferase(Phosphotransferase) domain 1"/>
    <property type="match status" value="1"/>
</dbReference>
<accession>A0AAN9JN86</accession>
<evidence type="ECO:0000259" key="12">
    <source>
        <dbReference type="PROSITE" id="PS50011"/>
    </source>
</evidence>
<keyword evidence="4" id="KW-0732">Signal</keyword>
<dbReference type="Pfam" id="PF00069">
    <property type="entry name" value="Pkinase"/>
    <property type="match status" value="1"/>
</dbReference>
<dbReference type="SUPFAM" id="SSF56112">
    <property type="entry name" value="Protein kinase-like (PK-like)"/>
    <property type="match status" value="1"/>
</dbReference>
<dbReference type="FunFam" id="1.10.510.10:FF:000479">
    <property type="entry name" value="Leucine-rich repeat receptor-like protein kinase"/>
    <property type="match status" value="1"/>
</dbReference>
<keyword evidence="7 11" id="KW-0472">Membrane</keyword>
<organism evidence="13 14">
    <name type="scientific">Clitoria ternatea</name>
    <name type="common">Butterfly pea</name>
    <dbReference type="NCBI Taxonomy" id="43366"/>
    <lineage>
        <taxon>Eukaryota</taxon>
        <taxon>Viridiplantae</taxon>
        <taxon>Streptophyta</taxon>
        <taxon>Embryophyta</taxon>
        <taxon>Tracheophyta</taxon>
        <taxon>Spermatophyta</taxon>
        <taxon>Magnoliopsida</taxon>
        <taxon>eudicotyledons</taxon>
        <taxon>Gunneridae</taxon>
        <taxon>Pentapetalae</taxon>
        <taxon>rosids</taxon>
        <taxon>fabids</taxon>
        <taxon>Fabales</taxon>
        <taxon>Fabaceae</taxon>
        <taxon>Papilionoideae</taxon>
        <taxon>50 kb inversion clade</taxon>
        <taxon>NPAAA clade</taxon>
        <taxon>indigoferoid/millettioid clade</taxon>
        <taxon>Phaseoleae</taxon>
        <taxon>Clitoria</taxon>
    </lineage>
</organism>
<evidence type="ECO:0000313" key="14">
    <source>
        <dbReference type="Proteomes" id="UP001359559"/>
    </source>
</evidence>
<dbReference type="Gene3D" id="3.80.10.10">
    <property type="entry name" value="Ribonuclease Inhibitor"/>
    <property type="match status" value="1"/>
</dbReference>
<gene>
    <name evidence="13" type="ORF">RJT34_13053</name>
</gene>
<evidence type="ECO:0000256" key="11">
    <source>
        <dbReference type="SAM" id="Phobius"/>
    </source>
</evidence>
<dbReference type="PANTHER" id="PTHR48056">
    <property type="entry name" value="LRR RECEPTOR-LIKE SERINE/THREONINE-PROTEIN KINASE-RELATED"/>
    <property type="match status" value="1"/>
</dbReference>
<keyword evidence="2" id="KW-0433">Leucine-rich repeat</keyword>
<protein>
    <recommendedName>
        <fullName evidence="12">Protein kinase domain-containing protein</fullName>
    </recommendedName>
</protein>
<feature type="transmembrane region" description="Helical" evidence="11">
    <location>
        <begin position="325"/>
        <end position="350"/>
    </location>
</feature>
<dbReference type="InterPro" id="IPR008271">
    <property type="entry name" value="Ser/Thr_kinase_AS"/>
</dbReference>
<keyword evidence="3 11" id="KW-0812">Transmembrane</keyword>
<evidence type="ECO:0000256" key="9">
    <source>
        <dbReference type="ARBA" id="ARBA00023180"/>
    </source>
</evidence>
<feature type="region of interest" description="Disordered" evidence="10">
    <location>
        <begin position="272"/>
        <end position="319"/>
    </location>
</feature>
<evidence type="ECO:0000256" key="6">
    <source>
        <dbReference type="ARBA" id="ARBA00022989"/>
    </source>
</evidence>
<keyword evidence="14" id="KW-1185">Reference proteome</keyword>
<feature type="domain" description="Protein kinase" evidence="12">
    <location>
        <begin position="388"/>
        <end position="684"/>
    </location>
</feature>
<keyword evidence="6 11" id="KW-1133">Transmembrane helix</keyword>
<name>A0AAN9JN86_CLITE</name>
<dbReference type="GO" id="GO:0033612">
    <property type="term" value="F:receptor serine/threonine kinase binding"/>
    <property type="evidence" value="ECO:0007669"/>
    <property type="project" value="TreeGrafter"/>
</dbReference>
<dbReference type="Gene3D" id="3.30.200.20">
    <property type="entry name" value="Phosphorylase Kinase, domain 1"/>
    <property type="match status" value="1"/>
</dbReference>
<dbReference type="PROSITE" id="PS50011">
    <property type="entry name" value="PROTEIN_KINASE_DOM"/>
    <property type="match status" value="1"/>
</dbReference>
<evidence type="ECO:0000256" key="7">
    <source>
        <dbReference type="ARBA" id="ARBA00023136"/>
    </source>
</evidence>
<feature type="compositionally biased region" description="Low complexity" evidence="10">
    <location>
        <begin position="298"/>
        <end position="313"/>
    </location>
</feature>
<dbReference type="InterPro" id="IPR011009">
    <property type="entry name" value="Kinase-like_dom_sf"/>
</dbReference>
<comment type="caution">
    <text evidence="13">The sequence shown here is derived from an EMBL/GenBank/DDBJ whole genome shotgun (WGS) entry which is preliminary data.</text>
</comment>
<dbReference type="SMART" id="SM00220">
    <property type="entry name" value="S_TKc"/>
    <property type="match status" value="1"/>
</dbReference>
<dbReference type="InterPro" id="IPR000719">
    <property type="entry name" value="Prot_kinase_dom"/>
</dbReference>
<evidence type="ECO:0000256" key="1">
    <source>
        <dbReference type="ARBA" id="ARBA00004167"/>
    </source>
</evidence>
<dbReference type="GO" id="GO:0005524">
    <property type="term" value="F:ATP binding"/>
    <property type="evidence" value="ECO:0007669"/>
    <property type="project" value="InterPro"/>
</dbReference>
<proteinExistence type="predicted"/>
<dbReference type="InterPro" id="IPR050647">
    <property type="entry name" value="Plant_LRR-RLKs"/>
</dbReference>
<comment type="subcellular location">
    <subcellularLocation>
        <location evidence="1">Membrane</location>
        <topology evidence="1">Single-pass membrane protein</topology>
    </subcellularLocation>
</comment>
<dbReference type="InterPro" id="IPR032675">
    <property type="entry name" value="LRR_dom_sf"/>
</dbReference>
<keyword evidence="9" id="KW-0325">Glycoprotein</keyword>
<keyword evidence="5" id="KW-0677">Repeat</keyword>
<evidence type="ECO:0000256" key="3">
    <source>
        <dbReference type="ARBA" id="ARBA00022692"/>
    </source>
</evidence>
<evidence type="ECO:0000256" key="5">
    <source>
        <dbReference type="ARBA" id="ARBA00022737"/>
    </source>
</evidence>
<dbReference type="SUPFAM" id="SSF52058">
    <property type="entry name" value="L domain-like"/>
    <property type="match status" value="1"/>
</dbReference>
<evidence type="ECO:0000256" key="2">
    <source>
        <dbReference type="ARBA" id="ARBA00022614"/>
    </source>
</evidence>
<dbReference type="PROSITE" id="PS00108">
    <property type="entry name" value="PROTEIN_KINASE_ST"/>
    <property type="match status" value="1"/>
</dbReference>
<dbReference type="EMBL" id="JAYKXN010000003">
    <property type="protein sequence ID" value="KAK7302172.1"/>
    <property type="molecule type" value="Genomic_DNA"/>
</dbReference>
<dbReference type="GO" id="GO:0004672">
    <property type="term" value="F:protein kinase activity"/>
    <property type="evidence" value="ECO:0007669"/>
    <property type="project" value="InterPro"/>
</dbReference>
<sequence length="684" mass="75991">MFIQHNIVFLVKFRAKTKYSTRFAAIRIKRKEGKCVGEKPSGAMAGESKTKSQLLLFSLFSLFFFIHAKLDLHPSDLKALLTLQKDLGVNGGQLKATTSDPCNADGVFCERRLSNKETYVLRITRLVFKSKHLNGVLSPAVGRLTELKELSLSHNNLADRIPPQIVDCRKLEILDLRDNLFSGEVPSSLASLTRLKLLDVSSNKLSGNLNFLKHFPNLETLSVADNLFTGRVPSSVRSFRSLKHFNFSGNQFLHPSLSLNTLPKRYILAETPTSEATTNNNNNNAPAPSPTKSRRNKTTTNSSAAAAPGPSSNPHHKHKSSKRKLVGWILGFVAGAFAGTISGFIFSLLFKLALALIKGRGKSGGITIYSPLIKKAEDLDFLEKEDGVASLEIIGRGGCGEVYRKELPASNDKIIAFAIKKIVQPPRDAADLAEEDSKLLHKKMRQIRSEINTVGQIRHRNLLPLVAHVSRPDCHYLVYEFMKNGSLQDTLSKVETGERELDWLSRHKIALGVAAGLEYLHMSHSPRIIHRDLKPANILLDDDMEARIADFGLAKAMPDAKTHITTSNVAGTVGYIAPEYHQILKFTDKCDIYSFGVILGVLVIGKLPSDSFFQNTEEMSLVKWLRKVMTSENPKQAIDVKLLGNGYEDQMLLVLKIACFCTMDDPKERPNSKDVRCMLSQIKH</sequence>
<dbReference type="InterPro" id="IPR001611">
    <property type="entry name" value="Leu-rich_rpt"/>
</dbReference>
<feature type="compositionally biased region" description="Low complexity" evidence="10">
    <location>
        <begin position="272"/>
        <end position="286"/>
    </location>
</feature>
<dbReference type="AlphaFoldDB" id="A0AAN9JN86"/>
<dbReference type="FunFam" id="3.80.10.10:FF:000041">
    <property type="entry name" value="LRR receptor-like serine/threonine-protein kinase ERECTA"/>
    <property type="match status" value="1"/>
</dbReference>
<reference evidence="13 14" key="1">
    <citation type="submission" date="2024-01" db="EMBL/GenBank/DDBJ databases">
        <title>The genomes of 5 underutilized Papilionoideae crops provide insights into root nodulation and disease resistance.</title>
        <authorList>
            <person name="Yuan L."/>
        </authorList>
    </citation>
    <scope>NUCLEOTIDE SEQUENCE [LARGE SCALE GENOMIC DNA]</scope>
    <source>
        <strain evidence="13">LY-2023</strain>
        <tissue evidence="13">Leaf</tissue>
    </source>
</reference>
<dbReference type="PANTHER" id="PTHR48056:SF75">
    <property type="entry name" value="LEUCINE-RICH REPEAT RECEPTOR-LIKE SERINE_THREONINE_TYROSINE-PROTEIN KINASE SOBIR1"/>
    <property type="match status" value="1"/>
</dbReference>
<dbReference type="Pfam" id="PF13855">
    <property type="entry name" value="LRR_8"/>
    <property type="match status" value="1"/>
</dbReference>